<dbReference type="NCBIfam" id="TIGR01764">
    <property type="entry name" value="excise"/>
    <property type="match status" value="1"/>
</dbReference>
<accession>A0ABY4BLZ0</accession>
<dbReference type="RefSeq" id="WP_243548151.1">
    <property type="nucleotide sequence ID" value="NZ_CP094532.1"/>
</dbReference>
<evidence type="ECO:0000256" key="1">
    <source>
        <dbReference type="SAM" id="Coils"/>
    </source>
</evidence>
<evidence type="ECO:0000259" key="2">
    <source>
        <dbReference type="Pfam" id="PF12728"/>
    </source>
</evidence>
<keyword evidence="4" id="KW-1185">Reference proteome</keyword>
<dbReference type="InterPro" id="IPR041657">
    <property type="entry name" value="HTH_17"/>
</dbReference>
<feature type="coiled-coil region" evidence="1">
    <location>
        <begin position="5"/>
        <end position="32"/>
    </location>
</feature>
<dbReference type="InterPro" id="IPR009061">
    <property type="entry name" value="DNA-bd_dom_put_sf"/>
</dbReference>
<name>A0ABY4BLZ0_9FLAO</name>
<dbReference type="Proteomes" id="UP000831460">
    <property type="component" value="Chromosome"/>
</dbReference>
<dbReference type="SUPFAM" id="SSF46955">
    <property type="entry name" value="Putative DNA-binding domain"/>
    <property type="match status" value="1"/>
</dbReference>
<proteinExistence type="predicted"/>
<dbReference type="EMBL" id="CP094532">
    <property type="protein sequence ID" value="UOE40125.1"/>
    <property type="molecule type" value="Genomic_DNA"/>
</dbReference>
<reference evidence="3 4" key="1">
    <citation type="submission" date="2022-03" db="EMBL/GenBank/DDBJ databases">
        <title>Chryseobacterium sp. isolated from particulate matters in swine house.</title>
        <authorList>
            <person name="Won M."/>
            <person name="Kim S.-J."/>
            <person name="Kwon S.-W."/>
        </authorList>
    </citation>
    <scope>NUCLEOTIDE SEQUENCE [LARGE SCALE GENOMIC DNA]</scope>
    <source>
        <strain evidence="3 4">SC2-2</strain>
    </source>
</reference>
<dbReference type="Pfam" id="PF12728">
    <property type="entry name" value="HTH_17"/>
    <property type="match status" value="1"/>
</dbReference>
<sequence length="93" mass="10931">MENSFELINERLQKIEVLLQQLLQQTQTAIEENYTDQLMATGELAMYFGVSRSTVYKMKSTLDMPFIKIGKMLLFSRKDIDNWLNNYRSKNNG</sequence>
<evidence type="ECO:0000313" key="4">
    <source>
        <dbReference type="Proteomes" id="UP000831460"/>
    </source>
</evidence>
<organism evidence="3 4">
    <name type="scientific">Chryseobacterium suipulveris</name>
    <dbReference type="NCBI Taxonomy" id="2929800"/>
    <lineage>
        <taxon>Bacteria</taxon>
        <taxon>Pseudomonadati</taxon>
        <taxon>Bacteroidota</taxon>
        <taxon>Flavobacteriia</taxon>
        <taxon>Flavobacteriales</taxon>
        <taxon>Weeksellaceae</taxon>
        <taxon>Chryseobacterium group</taxon>
        <taxon>Chryseobacterium</taxon>
    </lineage>
</organism>
<keyword evidence="1" id="KW-0175">Coiled coil</keyword>
<dbReference type="Gene3D" id="1.10.10.10">
    <property type="entry name" value="Winged helix-like DNA-binding domain superfamily/Winged helix DNA-binding domain"/>
    <property type="match status" value="1"/>
</dbReference>
<evidence type="ECO:0000313" key="3">
    <source>
        <dbReference type="EMBL" id="UOE40125.1"/>
    </source>
</evidence>
<feature type="domain" description="Helix-turn-helix" evidence="2">
    <location>
        <begin position="41"/>
        <end position="86"/>
    </location>
</feature>
<dbReference type="InterPro" id="IPR036388">
    <property type="entry name" value="WH-like_DNA-bd_sf"/>
</dbReference>
<gene>
    <name evidence="3" type="ORF">MTP09_09350</name>
</gene>
<protein>
    <submittedName>
        <fullName evidence="3">Helix-turn-helix domain-containing protein</fullName>
    </submittedName>
</protein>
<dbReference type="InterPro" id="IPR010093">
    <property type="entry name" value="SinI_DNA-bd"/>
</dbReference>